<name>A0A4C1ZKQ7_EUMVA</name>
<proteinExistence type="predicted"/>
<sequence>MAALDKRLGRNHKRSLLSHNPDHDVILDLNSNIVVDTVLAIFDTYSGPALDSNPNPNSDLILDFDAAVDPDY</sequence>
<evidence type="ECO:0000313" key="2">
    <source>
        <dbReference type="Proteomes" id="UP000299102"/>
    </source>
</evidence>
<dbReference type="Proteomes" id="UP000299102">
    <property type="component" value="Unassembled WGS sequence"/>
</dbReference>
<protein>
    <submittedName>
        <fullName evidence="1">Uncharacterized protein</fullName>
    </submittedName>
</protein>
<evidence type="ECO:0000313" key="1">
    <source>
        <dbReference type="EMBL" id="GBP88480.1"/>
    </source>
</evidence>
<gene>
    <name evidence="1" type="ORF">EVAR_64913_1</name>
</gene>
<organism evidence="1 2">
    <name type="scientific">Eumeta variegata</name>
    <name type="common">Bagworm moth</name>
    <name type="synonym">Eumeta japonica</name>
    <dbReference type="NCBI Taxonomy" id="151549"/>
    <lineage>
        <taxon>Eukaryota</taxon>
        <taxon>Metazoa</taxon>
        <taxon>Ecdysozoa</taxon>
        <taxon>Arthropoda</taxon>
        <taxon>Hexapoda</taxon>
        <taxon>Insecta</taxon>
        <taxon>Pterygota</taxon>
        <taxon>Neoptera</taxon>
        <taxon>Endopterygota</taxon>
        <taxon>Lepidoptera</taxon>
        <taxon>Glossata</taxon>
        <taxon>Ditrysia</taxon>
        <taxon>Tineoidea</taxon>
        <taxon>Psychidae</taxon>
        <taxon>Oiketicinae</taxon>
        <taxon>Eumeta</taxon>
    </lineage>
</organism>
<dbReference type="AlphaFoldDB" id="A0A4C1ZKQ7"/>
<keyword evidence="2" id="KW-1185">Reference proteome</keyword>
<reference evidence="1 2" key="1">
    <citation type="journal article" date="2019" name="Commun. Biol.">
        <title>The bagworm genome reveals a unique fibroin gene that provides high tensile strength.</title>
        <authorList>
            <person name="Kono N."/>
            <person name="Nakamura H."/>
            <person name="Ohtoshi R."/>
            <person name="Tomita M."/>
            <person name="Numata K."/>
            <person name="Arakawa K."/>
        </authorList>
    </citation>
    <scope>NUCLEOTIDE SEQUENCE [LARGE SCALE GENOMIC DNA]</scope>
</reference>
<dbReference type="EMBL" id="BGZK01001937">
    <property type="protein sequence ID" value="GBP88480.1"/>
    <property type="molecule type" value="Genomic_DNA"/>
</dbReference>
<comment type="caution">
    <text evidence="1">The sequence shown here is derived from an EMBL/GenBank/DDBJ whole genome shotgun (WGS) entry which is preliminary data.</text>
</comment>
<accession>A0A4C1ZKQ7</accession>